<dbReference type="SUPFAM" id="SSF53383">
    <property type="entry name" value="PLP-dependent transferases"/>
    <property type="match status" value="1"/>
</dbReference>
<dbReference type="GO" id="GO:0008483">
    <property type="term" value="F:transaminase activity"/>
    <property type="evidence" value="ECO:0007669"/>
    <property type="project" value="UniProtKB-KW"/>
</dbReference>
<organism evidence="6 7">
    <name type="scientific">Mangrovivirga halotolerans</name>
    <dbReference type="NCBI Taxonomy" id="2993936"/>
    <lineage>
        <taxon>Bacteria</taxon>
        <taxon>Pseudomonadati</taxon>
        <taxon>Bacteroidota</taxon>
        <taxon>Cytophagia</taxon>
        <taxon>Cytophagales</taxon>
        <taxon>Mangrovivirgaceae</taxon>
        <taxon>Mangrovivirga</taxon>
    </lineage>
</organism>
<evidence type="ECO:0000259" key="5">
    <source>
        <dbReference type="Pfam" id="PF00155"/>
    </source>
</evidence>
<dbReference type="Gene3D" id="3.90.1150.10">
    <property type="entry name" value="Aspartate Aminotransferase, domain 1"/>
    <property type="match status" value="1"/>
</dbReference>
<keyword evidence="7" id="KW-1185">Reference proteome</keyword>
<evidence type="ECO:0000313" key="7">
    <source>
        <dbReference type="Proteomes" id="UP001209885"/>
    </source>
</evidence>
<keyword evidence="6" id="KW-0032">Aminotransferase</keyword>
<comment type="caution">
    <text evidence="6">The sequence shown here is derived from an EMBL/GenBank/DDBJ whole genome shotgun (WGS) entry which is preliminary data.</text>
</comment>
<dbReference type="RefSeq" id="WP_266054776.1">
    <property type="nucleotide sequence ID" value="NZ_JAPFQN010000002.1"/>
</dbReference>
<dbReference type="Gene3D" id="3.40.640.10">
    <property type="entry name" value="Type I PLP-dependent aspartate aminotransferase-like (Major domain)"/>
    <property type="match status" value="1"/>
</dbReference>
<reference evidence="6 7" key="1">
    <citation type="submission" date="2022-11" db="EMBL/GenBank/DDBJ databases">
        <title>The characterization of three novel Bacteroidetes species and genomic analysis of their roles in tidal elemental geochemical cycles.</title>
        <authorList>
            <person name="Ma K."/>
        </authorList>
    </citation>
    <scope>NUCLEOTIDE SEQUENCE [LARGE SCALE GENOMIC DNA]</scope>
    <source>
        <strain evidence="6 7">M17</strain>
    </source>
</reference>
<evidence type="ECO:0000256" key="2">
    <source>
        <dbReference type="ARBA" id="ARBA00010008"/>
    </source>
</evidence>
<sequence length="383" mass="42819">MKSINKFIADFLQKKKLAGAHRKLVGIGDGIDFLTNDYLNLSKSSELKLLLDDELKSRTFKAGSSGSRLLGGNSNYIEEVEEYLAGFYQAEASLILSSGYQANLAVLSCLPQRGDTVFYDELSHACMKDGIRLNFAESYSFKHNDYNDLERKIEKFGKGRLFIVAESVYSMDGDFVDLKRLVDIAERFDAGIILDEAHTTAWYGDKGKGLAINEGLENRLLARIYTYGKGPGAHGAVVAGSSELTEFMINHSRPFIYTTAPPDHQVALIKCSTLLFSSDYGTQKRNDLHSNMLLFSKIAGNQDWENEVKIIESNSPIKSIVIPGNDRVEEACKSLRIKNIEVRPVKSPTVKKGLERIRICLHSDNTEKEIIKLIDELKTLNCQ</sequence>
<dbReference type="InterPro" id="IPR004839">
    <property type="entry name" value="Aminotransferase_I/II_large"/>
</dbReference>
<dbReference type="PANTHER" id="PTHR13693:SF77">
    <property type="entry name" value="8-AMINO-7-OXONONANOATE SYNTHASE"/>
    <property type="match status" value="1"/>
</dbReference>
<name>A0ABT3RL37_9BACT</name>
<gene>
    <name evidence="6" type="ORF">OO013_01575</name>
</gene>
<dbReference type="Pfam" id="PF00155">
    <property type="entry name" value="Aminotran_1_2"/>
    <property type="match status" value="1"/>
</dbReference>
<keyword evidence="4" id="KW-0663">Pyridoxal phosphate</keyword>
<protein>
    <submittedName>
        <fullName evidence="6">Aminotransferase class I/II-fold pyridoxal phosphate-dependent enzyme</fullName>
    </submittedName>
</protein>
<comment type="cofactor">
    <cofactor evidence="1">
        <name>pyridoxal 5'-phosphate</name>
        <dbReference type="ChEBI" id="CHEBI:597326"/>
    </cofactor>
</comment>
<dbReference type="EMBL" id="JAPFQN010000002">
    <property type="protein sequence ID" value="MCX2742532.1"/>
    <property type="molecule type" value="Genomic_DNA"/>
</dbReference>
<proteinExistence type="inferred from homology"/>
<accession>A0ABT3RL37</accession>
<keyword evidence="3" id="KW-0808">Transferase</keyword>
<dbReference type="InterPro" id="IPR015421">
    <property type="entry name" value="PyrdxlP-dep_Trfase_major"/>
</dbReference>
<comment type="similarity">
    <text evidence="2">Belongs to the class-II pyridoxal-phosphate-dependent aminotransferase family. BioF subfamily.</text>
</comment>
<feature type="domain" description="Aminotransferase class I/classII large" evidence="5">
    <location>
        <begin position="30"/>
        <end position="374"/>
    </location>
</feature>
<evidence type="ECO:0000256" key="4">
    <source>
        <dbReference type="ARBA" id="ARBA00022898"/>
    </source>
</evidence>
<dbReference type="InterPro" id="IPR015424">
    <property type="entry name" value="PyrdxlP-dep_Trfase"/>
</dbReference>
<dbReference type="Proteomes" id="UP001209885">
    <property type="component" value="Unassembled WGS sequence"/>
</dbReference>
<dbReference type="InterPro" id="IPR015422">
    <property type="entry name" value="PyrdxlP-dep_Trfase_small"/>
</dbReference>
<dbReference type="InterPro" id="IPR050087">
    <property type="entry name" value="AON_synthase_class-II"/>
</dbReference>
<evidence type="ECO:0000313" key="6">
    <source>
        <dbReference type="EMBL" id="MCX2742532.1"/>
    </source>
</evidence>
<evidence type="ECO:0000256" key="3">
    <source>
        <dbReference type="ARBA" id="ARBA00022679"/>
    </source>
</evidence>
<dbReference type="PANTHER" id="PTHR13693">
    <property type="entry name" value="CLASS II AMINOTRANSFERASE/8-AMINO-7-OXONONANOATE SYNTHASE"/>
    <property type="match status" value="1"/>
</dbReference>
<evidence type="ECO:0000256" key="1">
    <source>
        <dbReference type="ARBA" id="ARBA00001933"/>
    </source>
</evidence>